<dbReference type="RefSeq" id="WP_099201394.1">
    <property type="nucleotide sequence ID" value="NZ_NHZO01000154.1"/>
</dbReference>
<name>A0A2G1XE15_STRCJ</name>
<comment type="caution">
    <text evidence="1">The sequence shown here is derived from an EMBL/GenBank/DDBJ whole genome shotgun (WGS) entry which is preliminary data.</text>
</comment>
<sequence length="66" mass="7461">MTTLTPPTNVVRCVKCIGPIRHIDRKPYECADCGRNVSMADGLIRVGYHWEIVNDWLTSVETVDVD</sequence>
<evidence type="ECO:0000313" key="1">
    <source>
        <dbReference type="EMBL" id="PHQ49452.1"/>
    </source>
</evidence>
<dbReference type="EMBL" id="NHZO01000154">
    <property type="protein sequence ID" value="PHQ49452.1"/>
    <property type="molecule type" value="Genomic_DNA"/>
</dbReference>
<dbReference type="OrthoDB" id="9886172at2"/>
<reference evidence="1 2" key="1">
    <citation type="journal article" date="2017" name="Biochemistry">
        <title>Identification of the Biosynthetic Pathway for the Antibiotic Bicyclomycin.</title>
        <authorList>
            <person name="Patteson J."/>
            <person name="Cai W."/>
            <person name="Johnson R.A."/>
            <person name="Santa Maria K."/>
            <person name="Li B."/>
        </authorList>
    </citation>
    <scope>NUCLEOTIDE SEQUENCE [LARGE SCALE GENOMIC DNA]</scope>
    <source>
        <strain evidence="1 2">ATCC 21532</strain>
    </source>
</reference>
<keyword evidence="2" id="KW-1185">Reference proteome</keyword>
<evidence type="ECO:0000313" key="2">
    <source>
        <dbReference type="Proteomes" id="UP000222531"/>
    </source>
</evidence>
<protein>
    <submittedName>
        <fullName evidence="1">Uncharacterized protein</fullName>
    </submittedName>
</protein>
<accession>A0A2G1XE15</accession>
<gene>
    <name evidence="1" type="ORF">BLA24_25770</name>
</gene>
<organism evidence="1 2">
    <name type="scientific">Streptomyces cinnamoneus</name>
    <name type="common">Streptoverticillium cinnamoneum</name>
    <dbReference type="NCBI Taxonomy" id="53446"/>
    <lineage>
        <taxon>Bacteria</taxon>
        <taxon>Bacillati</taxon>
        <taxon>Actinomycetota</taxon>
        <taxon>Actinomycetes</taxon>
        <taxon>Kitasatosporales</taxon>
        <taxon>Streptomycetaceae</taxon>
        <taxon>Streptomyces</taxon>
        <taxon>Streptomyces cinnamoneus group</taxon>
    </lineage>
</organism>
<proteinExistence type="predicted"/>
<dbReference type="AlphaFoldDB" id="A0A2G1XE15"/>
<dbReference type="Proteomes" id="UP000222531">
    <property type="component" value="Unassembled WGS sequence"/>
</dbReference>